<dbReference type="AlphaFoldDB" id="A0A507ARN3"/>
<protein>
    <submittedName>
        <fullName evidence="2">Uncharacterized protein</fullName>
    </submittedName>
</protein>
<reference evidence="2 3" key="1">
    <citation type="submission" date="2019-06" db="EMBL/GenBank/DDBJ databases">
        <title>Draft genome sequence of the filamentous fungus Phialemoniopsis curvata isolated from diesel fuel.</title>
        <authorList>
            <person name="Varaljay V.A."/>
            <person name="Lyon W.J."/>
            <person name="Crouch A.L."/>
            <person name="Drake C.E."/>
            <person name="Hollomon J.M."/>
            <person name="Nadeau L.J."/>
            <person name="Nunn H.S."/>
            <person name="Stevenson B.S."/>
            <person name="Bojanowski C.L."/>
            <person name="Crookes-Goodson W.J."/>
        </authorList>
    </citation>
    <scope>NUCLEOTIDE SEQUENCE [LARGE SCALE GENOMIC DNA]</scope>
    <source>
        <strain evidence="2 3">D216</strain>
    </source>
</reference>
<gene>
    <name evidence="1" type="ORF">E0L32_001979</name>
    <name evidence="2" type="ORF">E0L32_002154</name>
</gene>
<comment type="caution">
    <text evidence="2">The sequence shown here is derived from an EMBL/GenBank/DDBJ whole genome shotgun (WGS) entry which is preliminary data.</text>
</comment>
<dbReference type="InParanoid" id="A0A507ARN3"/>
<name>A0A507ARN3_9PEZI</name>
<keyword evidence="3" id="KW-1185">Reference proteome</keyword>
<dbReference type="STRING" id="1093900.A0A507ARN3"/>
<dbReference type="GeneID" id="41969426"/>
<accession>A0A507ARN3</accession>
<evidence type="ECO:0000313" key="1">
    <source>
        <dbReference type="EMBL" id="TPX07376.1"/>
    </source>
</evidence>
<sequence length="246" mass="27737">MLKLQSDGSFDAPAEFTPQSLQQHFRTAGVSGASNYSRVYILEGLHPDFVSVLGEHFGMHPSFFVDHERVVVNADVAAKEADTLVLPSLLKSRQHCLIITDPPLQVVRLAPDEKTNTVVPIALTHFQGGYLDFMPHEMQMRTQSGPPRTSMLDDICFYIRTYANLINTGTPEGILLFAKKIVASHYLQHAQFMRSIISTTQFHMSRKAAIRLEQFSGEFVEAQWSDGQALERRMCEYCEDLEGIML</sequence>
<evidence type="ECO:0000313" key="2">
    <source>
        <dbReference type="EMBL" id="TPX07551.1"/>
    </source>
</evidence>
<organism evidence="2 3">
    <name type="scientific">Thyridium curvatum</name>
    <dbReference type="NCBI Taxonomy" id="1093900"/>
    <lineage>
        <taxon>Eukaryota</taxon>
        <taxon>Fungi</taxon>
        <taxon>Dikarya</taxon>
        <taxon>Ascomycota</taxon>
        <taxon>Pezizomycotina</taxon>
        <taxon>Sordariomycetes</taxon>
        <taxon>Sordariomycetidae</taxon>
        <taxon>Thyridiales</taxon>
        <taxon>Thyridiaceae</taxon>
        <taxon>Thyridium</taxon>
    </lineage>
</organism>
<dbReference type="OrthoDB" id="5428055at2759"/>
<evidence type="ECO:0000313" key="3">
    <source>
        <dbReference type="Proteomes" id="UP000319257"/>
    </source>
</evidence>
<proteinExistence type="predicted"/>
<dbReference type="EMBL" id="SKBQ01000008">
    <property type="protein sequence ID" value="TPX07551.1"/>
    <property type="molecule type" value="Genomic_DNA"/>
</dbReference>
<dbReference type="EMBL" id="SKBQ01000008">
    <property type="protein sequence ID" value="TPX07376.1"/>
    <property type="molecule type" value="Genomic_DNA"/>
</dbReference>
<dbReference type="Proteomes" id="UP000319257">
    <property type="component" value="Unassembled WGS sequence"/>
</dbReference>
<dbReference type="RefSeq" id="XP_030989087.1">
    <property type="nucleotide sequence ID" value="XM_031136117.1"/>
</dbReference>